<keyword evidence="6 7" id="KW-0326">Glycosidase</keyword>
<accession>A0A076JZN4</accession>
<dbReference type="SUPFAM" id="SSF48208">
    <property type="entry name" value="Six-hairpin glycosidases"/>
    <property type="match status" value="1"/>
</dbReference>
<evidence type="ECO:0000256" key="4">
    <source>
        <dbReference type="ARBA" id="ARBA00019905"/>
    </source>
</evidence>
<sequence>MNERGTMSAAKGVVVILAATFLLGVATCEELPQSCDSEIYCYGELLKTVQLANIYPDSKTFVDMHQKDDPSVTLKKFETLMEETGRNPNREQIQQFVDDAFDSNDILEYHTPSDWTDHPSVLQQVVDSNYRRWVLDLNEIWKNLTRRMQDSIKEHPERHSIIYVPNPFVIPGGRFKEFYYWDTYWIVQGLLLCDMTETTRGIIENFLSVVATYGHIPNGGRVYYIQRSQPPMLTPMVDSYYERTKNLTFIKNNIDLLEKEFDFWLKERLTTVEKDGKQYTLARYYAPSEGPRPESFSEDCRHAESIPNEEEKTQFYINIKSAAESGWDFSSRWFIYQGTNGGNLTHINTQNIIPVDLNAFIYWNAVLLAKFNTLLGNTMIAQDYMSVAEEIKAGVAAVLWNEEWGTWLDYDMINNKPREYFYPSNLAPLWTYCYDLNNVSYYAKRSVEYISNESIRNYLGGIPASLELSNEQWDFPNAWPPLQSIAIQGLAYTNDEVAKNLAFELANNWVKSNYKGFEDSKAMFEKYDAQHPGKYGGGGEYVVQSGFGWTNGVILEFLNTYGKEMNSKSVHNVRRRNALK</sequence>
<evidence type="ECO:0000256" key="6">
    <source>
        <dbReference type="ARBA" id="ARBA00023295"/>
    </source>
</evidence>
<dbReference type="PROSITE" id="PS00927">
    <property type="entry name" value="TREHALASE_1"/>
    <property type="match status" value="1"/>
</dbReference>
<organism evidence="9">
    <name type="scientific">Blattella germanica</name>
    <name type="common">German cockroach</name>
    <name type="synonym">Blatta germanica</name>
    <dbReference type="NCBI Taxonomy" id="6973"/>
    <lineage>
        <taxon>Eukaryota</taxon>
        <taxon>Metazoa</taxon>
        <taxon>Ecdysozoa</taxon>
        <taxon>Arthropoda</taxon>
        <taxon>Hexapoda</taxon>
        <taxon>Insecta</taxon>
        <taxon>Pterygota</taxon>
        <taxon>Neoptera</taxon>
        <taxon>Polyneoptera</taxon>
        <taxon>Dictyoptera</taxon>
        <taxon>Blattodea</taxon>
        <taxon>Blaberoidea</taxon>
        <taxon>Blattellidae</taxon>
        <taxon>Blattella</taxon>
    </lineage>
</organism>
<dbReference type="EC" id="3.2.1.28" evidence="3 7"/>
<dbReference type="AlphaFoldDB" id="A0A076JZN4"/>
<reference evidence="9" key="1">
    <citation type="submission" date="2014-05" db="EMBL/GenBank/DDBJ databases">
        <title>Cloning and Sequence Analysis of Trehalase A gene from Blattella germanica.</title>
        <authorList>
            <person name="Zhang D."/>
            <person name="Chen J."/>
            <person name="Wang L."/>
            <person name="Liang Y."/>
        </authorList>
    </citation>
    <scope>NUCLEOTIDE SEQUENCE</scope>
</reference>
<dbReference type="GO" id="GO:0004555">
    <property type="term" value="F:alpha,alpha-trehalase activity"/>
    <property type="evidence" value="ECO:0007669"/>
    <property type="project" value="UniProtKB-EC"/>
</dbReference>
<feature type="signal peptide" evidence="8">
    <location>
        <begin position="1"/>
        <end position="28"/>
    </location>
</feature>
<name>A0A076JZN4_BLAGE</name>
<evidence type="ECO:0000256" key="3">
    <source>
        <dbReference type="ARBA" id="ARBA00012757"/>
    </source>
</evidence>
<evidence type="ECO:0000256" key="1">
    <source>
        <dbReference type="ARBA" id="ARBA00001576"/>
    </source>
</evidence>
<evidence type="ECO:0000256" key="8">
    <source>
        <dbReference type="SAM" id="SignalP"/>
    </source>
</evidence>
<comment type="catalytic activity">
    <reaction evidence="1 7">
        <text>alpha,alpha-trehalose + H2O = alpha-D-glucose + beta-D-glucose</text>
        <dbReference type="Rhea" id="RHEA:32675"/>
        <dbReference type="ChEBI" id="CHEBI:15377"/>
        <dbReference type="ChEBI" id="CHEBI:15903"/>
        <dbReference type="ChEBI" id="CHEBI:16551"/>
        <dbReference type="ChEBI" id="CHEBI:17925"/>
        <dbReference type="EC" id="3.2.1.28"/>
    </reaction>
</comment>
<dbReference type="Pfam" id="PF01204">
    <property type="entry name" value="Trehalase"/>
    <property type="match status" value="1"/>
</dbReference>
<keyword evidence="8" id="KW-0732">Signal</keyword>
<protein>
    <recommendedName>
        <fullName evidence="4 7">Trehalase</fullName>
        <ecNumber evidence="3 7">3.2.1.28</ecNumber>
    </recommendedName>
    <alternativeName>
        <fullName evidence="7">Alpha-trehalose glucohydrolase</fullName>
    </alternativeName>
</protein>
<evidence type="ECO:0000313" key="9">
    <source>
        <dbReference type="EMBL" id="AII81931.1"/>
    </source>
</evidence>
<evidence type="ECO:0000256" key="7">
    <source>
        <dbReference type="RuleBase" id="RU361180"/>
    </source>
</evidence>
<keyword evidence="5 7" id="KW-0378">Hydrolase</keyword>
<dbReference type="GO" id="GO:0005993">
    <property type="term" value="P:trehalose catabolic process"/>
    <property type="evidence" value="ECO:0007669"/>
    <property type="project" value="TreeGrafter"/>
</dbReference>
<dbReference type="PANTHER" id="PTHR23403:SF1">
    <property type="entry name" value="TREHALASE"/>
    <property type="match status" value="1"/>
</dbReference>
<dbReference type="PRINTS" id="PR00744">
    <property type="entry name" value="GLHYDRLASE37"/>
</dbReference>
<dbReference type="InterPro" id="IPR018232">
    <property type="entry name" value="Glyco_hydro_37_CS"/>
</dbReference>
<evidence type="ECO:0000256" key="2">
    <source>
        <dbReference type="ARBA" id="ARBA00005615"/>
    </source>
</evidence>
<dbReference type="InterPro" id="IPR012341">
    <property type="entry name" value="6hp_glycosidase-like_sf"/>
</dbReference>
<proteinExistence type="evidence at transcript level"/>
<dbReference type="EMBL" id="KJ789159">
    <property type="protein sequence ID" value="AII81931.1"/>
    <property type="molecule type" value="mRNA"/>
</dbReference>
<dbReference type="Gene3D" id="1.50.10.10">
    <property type="match status" value="1"/>
</dbReference>
<dbReference type="PANTHER" id="PTHR23403">
    <property type="entry name" value="TREHALASE"/>
    <property type="match status" value="1"/>
</dbReference>
<comment type="similarity">
    <text evidence="2 7">Belongs to the glycosyl hydrolase 37 family.</text>
</comment>
<evidence type="ECO:0000256" key="5">
    <source>
        <dbReference type="ARBA" id="ARBA00022801"/>
    </source>
</evidence>
<dbReference type="InterPro" id="IPR008928">
    <property type="entry name" value="6-hairpin_glycosidase_sf"/>
</dbReference>
<dbReference type="InterPro" id="IPR001661">
    <property type="entry name" value="Glyco_hydro_37"/>
</dbReference>
<dbReference type="PROSITE" id="PS00928">
    <property type="entry name" value="TREHALASE_2"/>
    <property type="match status" value="1"/>
</dbReference>
<feature type="chain" id="PRO_5001714115" description="Trehalase" evidence="8">
    <location>
        <begin position="29"/>
        <end position="580"/>
    </location>
</feature>